<protein>
    <submittedName>
        <fullName evidence="1">Uncharacterized protein</fullName>
    </submittedName>
</protein>
<dbReference type="AlphaFoldDB" id="A0A2N3L0M6"/>
<organism evidence="1 2">
    <name type="scientific">Thalassospira lohafexi</name>
    <dbReference type="NCBI Taxonomy" id="744227"/>
    <lineage>
        <taxon>Bacteria</taxon>
        <taxon>Pseudomonadati</taxon>
        <taxon>Pseudomonadota</taxon>
        <taxon>Alphaproteobacteria</taxon>
        <taxon>Rhodospirillales</taxon>
        <taxon>Thalassospiraceae</taxon>
        <taxon>Thalassospira</taxon>
    </lineage>
</organism>
<dbReference type="RefSeq" id="WP_101304984.1">
    <property type="nucleotide sequence ID" value="NZ_NXGX01000015.1"/>
</dbReference>
<name>A0A2N3L0M6_9PROT</name>
<evidence type="ECO:0000313" key="1">
    <source>
        <dbReference type="EMBL" id="PKR56379.1"/>
    </source>
</evidence>
<sequence length="72" mass="8078">MICQSRLAIEARVVWQRSKDLLTTDDPAKRMATVNAISNDIYTNRIKHPLTVQLERTACHISSERVIAEGAA</sequence>
<reference evidence="1 2" key="1">
    <citation type="submission" date="2017-09" db="EMBL/GenBank/DDBJ databases">
        <title>Biodiversity and function of Thalassospira species in the particle-attached aromatic-hydrocarbon-degrading consortia from the surface seawater of the China South Sea.</title>
        <authorList>
            <person name="Dong C."/>
            <person name="Lai Q."/>
            <person name="Shao Z."/>
        </authorList>
    </citation>
    <scope>NUCLEOTIDE SEQUENCE [LARGE SCALE GENOMIC DNA]</scope>
    <source>
        <strain evidence="1 2">139Z-12</strain>
    </source>
</reference>
<keyword evidence="2" id="KW-1185">Reference proteome</keyword>
<evidence type="ECO:0000313" key="2">
    <source>
        <dbReference type="Proteomes" id="UP000233332"/>
    </source>
</evidence>
<gene>
    <name evidence="1" type="ORF">COO92_21480</name>
</gene>
<comment type="caution">
    <text evidence="1">The sequence shown here is derived from an EMBL/GenBank/DDBJ whole genome shotgun (WGS) entry which is preliminary data.</text>
</comment>
<dbReference type="EMBL" id="NXGX01000015">
    <property type="protein sequence ID" value="PKR56379.1"/>
    <property type="molecule type" value="Genomic_DNA"/>
</dbReference>
<proteinExistence type="predicted"/>
<accession>A0A2N3L0M6</accession>
<dbReference type="Proteomes" id="UP000233332">
    <property type="component" value="Unassembled WGS sequence"/>
</dbReference>